<dbReference type="InterPro" id="IPR006059">
    <property type="entry name" value="SBP"/>
</dbReference>
<dbReference type="Gene3D" id="3.40.190.10">
    <property type="entry name" value="Periplasmic binding protein-like II"/>
    <property type="match status" value="1"/>
</dbReference>
<dbReference type="EMBL" id="JAKEIP010000202">
    <property type="protein sequence ID" value="MCF1598277.1"/>
    <property type="molecule type" value="Genomic_DNA"/>
</dbReference>
<proteinExistence type="predicted"/>
<organism evidence="2 3">
    <name type="scientific">Streptomyces muensis</name>
    <dbReference type="NCBI Taxonomy" id="1077944"/>
    <lineage>
        <taxon>Bacteria</taxon>
        <taxon>Bacillati</taxon>
        <taxon>Actinomycetota</taxon>
        <taxon>Actinomycetes</taxon>
        <taxon>Kitasatosporales</taxon>
        <taxon>Streptomycetaceae</taxon>
        <taxon>Streptomyces</taxon>
    </lineage>
</organism>
<comment type="caution">
    <text evidence="2">The sequence shown here is derived from an EMBL/GenBank/DDBJ whole genome shotgun (WGS) entry which is preliminary data.</text>
</comment>
<dbReference type="PROSITE" id="PS51257">
    <property type="entry name" value="PROKAR_LIPOPROTEIN"/>
    <property type="match status" value="1"/>
</dbReference>
<evidence type="ECO:0000313" key="3">
    <source>
        <dbReference type="Proteomes" id="UP001139384"/>
    </source>
</evidence>
<gene>
    <name evidence="2" type="ORF">L0P92_32700</name>
</gene>
<keyword evidence="3" id="KW-1185">Reference proteome</keyword>
<dbReference type="SUPFAM" id="SSF53850">
    <property type="entry name" value="Periplasmic binding protein-like II"/>
    <property type="match status" value="1"/>
</dbReference>
<protein>
    <submittedName>
        <fullName evidence="2">Extracellular solute-binding protein</fullName>
    </submittedName>
</protein>
<feature type="signal peptide" evidence="1">
    <location>
        <begin position="1"/>
        <end position="22"/>
    </location>
</feature>
<accession>A0A9X1Q373</accession>
<feature type="chain" id="PRO_5040987126" evidence="1">
    <location>
        <begin position="23"/>
        <end position="430"/>
    </location>
</feature>
<dbReference type="AlphaFoldDB" id="A0A9X1Q373"/>
<name>A0A9X1Q373_STRM4</name>
<dbReference type="RefSeq" id="WP_234766683.1">
    <property type="nucleotide sequence ID" value="NZ_JAKEIP010000202.1"/>
</dbReference>
<dbReference type="Proteomes" id="UP001139384">
    <property type="component" value="Unassembled WGS sequence"/>
</dbReference>
<evidence type="ECO:0000256" key="1">
    <source>
        <dbReference type="SAM" id="SignalP"/>
    </source>
</evidence>
<dbReference type="InterPro" id="IPR050490">
    <property type="entry name" value="Bact_solute-bd_prot1"/>
</dbReference>
<sequence length="430" mass="46846">MSRRRFLGASLGGAGAALPGLAGCGAPSGSASAGTGHLSLWYWKGALSEELLRTARRGVPGVPGLRVQGSQIPDGDIDSKVRTSLAARAYVPDITVANSDNLATFFPDENEFLDLRMLGAESVRDRYLDWKWKSCFTPSGRMIGFPLDAGPTALYYRRDLFREAGLAHEPADVAETIPSWEKFIAAGKTLRAKVPGKPYLVSNIGNVFQQVLLQSPKQFVDADNRFIGDQEHVRRAWDLSVEILRQRLSARITDGTPDFNAALSGGRVATMTTAVWAINGLKDSAPKTSGTWRLTTMPDGPANYGGSYLTLTRYCRDPEAAFAFLTWLLSPANQLKSYQEISLFPTTPAAYAAPAMHRPDPFFGGQQPIDVFGPAAENAPVNYFSPYEETANTPFFQELTNVETLGKNPERAWRDAVNTAETTLTRLGVS</sequence>
<dbReference type="Pfam" id="PF13416">
    <property type="entry name" value="SBP_bac_8"/>
    <property type="match status" value="1"/>
</dbReference>
<dbReference type="PANTHER" id="PTHR43649:SF32">
    <property type="entry name" value="SUGAR BINDING SECRETED PROTEIN"/>
    <property type="match status" value="1"/>
</dbReference>
<keyword evidence="1" id="KW-0732">Signal</keyword>
<evidence type="ECO:0000313" key="2">
    <source>
        <dbReference type="EMBL" id="MCF1598277.1"/>
    </source>
</evidence>
<dbReference type="PANTHER" id="PTHR43649">
    <property type="entry name" value="ARABINOSE-BINDING PROTEIN-RELATED"/>
    <property type="match status" value="1"/>
</dbReference>
<reference evidence="2" key="1">
    <citation type="submission" date="2022-01" db="EMBL/GenBank/DDBJ databases">
        <title>Draft Genome Sequences of Seven Type Strains of the Genus Streptomyces.</title>
        <authorList>
            <person name="Aziz S."/>
            <person name="Coretto E."/>
            <person name="Chronakova A."/>
            <person name="Sproer C."/>
            <person name="Huber K."/>
            <person name="Nouioui I."/>
            <person name="Gross H."/>
        </authorList>
    </citation>
    <scope>NUCLEOTIDE SEQUENCE</scope>
    <source>
        <strain evidence="2">DSM 103493</strain>
    </source>
</reference>
<dbReference type="PROSITE" id="PS51318">
    <property type="entry name" value="TAT"/>
    <property type="match status" value="1"/>
</dbReference>
<dbReference type="InterPro" id="IPR006311">
    <property type="entry name" value="TAT_signal"/>
</dbReference>